<dbReference type="Proteomes" id="UP001208186">
    <property type="component" value="Unassembled WGS sequence"/>
</dbReference>
<dbReference type="EMBL" id="JAOPKC010000013">
    <property type="protein sequence ID" value="MCU4718682.1"/>
    <property type="molecule type" value="Genomic_DNA"/>
</dbReference>
<gene>
    <name evidence="3" type="ORF">OB914_11710</name>
    <name evidence="2" type="ORF">OB916_11480</name>
</gene>
<evidence type="ECO:0000313" key="5">
    <source>
        <dbReference type="Proteomes" id="UP001209746"/>
    </source>
</evidence>
<dbReference type="SUPFAM" id="SSF53335">
    <property type="entry name" value="S-adenosyl-L-methionine-dependent methyltransferases"/>
    <property type="match status" value="1"/>
</dbReference>
<accession>A0AAE3ICK5</accession>
<name>A0AAE3ICK5_9EURY</name>
<dbReference type="Gene3D" id="3.40.50.150">
    <property type="entry name" value="Vaccinia Virus protein VP39"/>
    <property type="match status" value="1"/>
</dbReference>
<evidence type="ECO:0000313" key="2">
    <source>
        <dbReference type="EMBL" id="MCU4718682.1"/>
    </source>
</evidence>
<evidence type="ECO:0000313" key="4">
    <source>
        <dbReference type="Proteomes" id="UP001208186"/>
    </source>
</evidence>
<dbReference type="Proteomes" id="UP001209746">
    <property type="component" value="Unassembled WGS sequence"/>
</dbReference>
<protein>
    <submittedName>
        <fullName evidence="3">Methyltransferase domain-containing protein</fullName>
    </submittedName>
</protein>
<dbReference type="AlphaFoldDB" id="A0AAE3ICK5"/>
<keyword evidence="3" id="KW-0489">Methyltransferase</keyword>
<dbReference type="Pfam" id="PF13649">
    <property type="entry name" value="Methyltransf_25"/>
    <property type="match status" value="1"/>
</dbReference>
<dbReference type="EMBL" id="JAOPKD010000012">
    <property type="protein sequence ID" value="MCU4727632.1"/>
    <property type="molecule type" value="Genomic_DNA"/>
</dbReference>
<dbReference type="CDD" id="cd02440">
    <property type="entry name" value="AdoMet_MTases"/>
    <property type="match status" value="1"/>
</dbReference>
<dbReference type="GO" id="GO:0032259">
    <property type="term" value="P:methylation"/>
    <property type="evidence" value="ECO:0007669"/>
    <property type="project" value="UniProtKB-KW"/>
</dbReference>
<dbReference type="InterPro" id="IPR041698">
    <property type="entry name" value="Methyltransf_25"/>
</dbReference>
<feature type="domain" description="Methyltransferase" evidence="1">
    <location>
        <begin position="40"/>
        <end position="112"/>
    </location>
</feature>
<evidence type="ECO:0000313" key="3">
    <source>
        <dbReference type="EMBL" id="MCU4727632.1"/>
    </source>
</evidence>
<evidence type="ECO:0000259" key="1">
    <source>
        <dbReference type="Pfam" id="PF13649"/>
    </source>
</evidence>
<dbReference type="InterPro" id="IPR029063">
    <property type="entry name" value="SAM-dependent_MTases_sf"/>
</dbReference>
<comment type="caution">
    <text evidence="3">The sequence shown here is derived from an EMBL/GenBank/DDBJ whole genome shotgun (WGS) entry which is preliminary data.</text>
</comment>
<proteinExistence type="predicted"/>
<keyword evidence="3" id="KW-0808">Transferase</keyword>
<keyword evidence="4" id="KW-1185">Reference proteome</keyword>
<dbReference type="GO" id="GO:0008168">
    <property type="term" value="F:methyltransferase activity"/>
    <property type="evidence" value="ECO:0007669"/>
    <property type="project" value="UniProtKB-KW"/>
</dbReference>
<sequence length="250" mass="28031">MTVRVFEIAEADRRIQNPFSREKLSLLADVCDVSEGTTMLDLACGKGELLCQWAAQHGVSGTGVDVHDAFVSDARDRATELDVAEQLTFIEADASEYEVADHEVDVASCLGASWIGGGFQGTLQLLSRATRDESSLVLVGEPYWREEPPPGAVEACADGDSERFGTLATLQQRAEDVGFELVEMVLANADTWDRYEATQWKTVSDWLREHPDDPDADAVREHRDDSRRNYLEYGRRYFGWGVFVFREKRD</sequence>
<organism evidence="3 5">
    <name type="scientific">Halapricum hydrolyticum</name>
    <dbReference type="NCBI Taxonomy" id="2979991"/>
    <lineage>
        <taxon>Archaea</taxon>
        <taxon>Methanobacteriati</taxon>
        <taxon>Methanobacteriota</taxon>
        <taxon>Stenosarchaea group</taxon>
        <taxon>Halobacteria</taxon>
        <taxon>Halobacteriales</taxon>
        <taxon>Haloarculaceae</taxon>
        <taxon>Halapricum</taxon>
    </lineage>
</organism>
<reference evidence="3" key="1">
    <citation type="submission" date="2023-02" db="EMBL/GenBank/DDBJ databases">
        <title>Enrichment on poylsaccharides allowed isolation of novel metabolic and taxonomic groups of Haloarchaea.</title>
        <authorList>
            <person name="Sorokin D.Y."/>
            <person name="Elcheninov A.G."/>
            <person name="Khizhniak T.V."/>
            <person name="Kolganova T.V."/>
            <person name="Kublanov I.V."/>
        </authorList>
    </citation>
    <scope>NUCLEOTIDE SEQUENCE</scope>
    <source>
        <strain evidence="2 4">HArc-curdl5-1</strain>
        <strain evidence="3">HArc-curdl7</strain>
    </source>
</reference>
<dbReference type="RefSeq" id="WP_315909434.1">
    <property type="nucleotide sequence ID" value="NZ_JAOPKC010000013.1"/>
</dbReference>